<keyword evidence="2" id="KW-1133">Transmembrane helix</keyword>
<reference evidence="3 4" key="1">
    <citation type="journal article" date="2020" name="Int. J. Syst. Evol. Microbiol.">
        <title>Reclassification of Streptomyces castelarensis and Streptomyces sporoclivatus as later heterotypic synonyms of Streptomyces antimycoticus.</title>
        <authorList>
            <person name="Komaki H."/>
            <person name="Tamura T."/>
        </authorList>
    </citation>
    <scope>NUCLEOTIDE SEQUENCE [LARGE SCALE GENOMIC DNA]</scope>
    <source>
        <strain evidence="3 4">NBRC 100767</strain>
    </source>
</reference>
<feature type="compositionally biased region" description="Low complexity" evidence="1">
    <location>
        <begin position="170"/>
        <end position="182"/>
    </location>
</feature>
<feature type="transmembrane region" description="Helical" evidence="2">
    <location>
        <begin position="107"/>
        <end position="125"/>
    </location>
</feature>
<proteinExistence type="predicted"/>
<feature type="region of interest" description="Disordered" evidence="1">
    <location>
        <begin position="169"/>
        <end position="199"/>
    </location>
</feature>
<protein>
    <submittedName>
        <fullName evidence="3">Uncharacterized protein</fullName>
    </submittedName>
</protein>
<evidence type="ECO:0000256" key="1">
    <source>
        <dbReference type="SAM" id="MobiDB-lite"/>
    </source>
</evidence>
<evidence type="ECO:0000313" key="3">
    <source>
        <dbReference type="EMBL" id="BBJ43653.1"/>
    </source>
</evidence>
<dbReference type="Proteomes" id="UP000463951">
    <property type="component" value="Chromosome"/>
</dbReference>
<keyword evidence="2" id="KW-0812">Transmembrane</keyword>
<dbReference type="AlphaFoldDB" id="A0A499UP50"/>
<evidence type="ECO:0000256" key="2">
    <source>
        <dbReference type="SAM" id="Phobius"/>
    </source>
</evidence>
<gene>
    <name evidence="3" type="ORF">SSPO_063710</name>
</gene>
<name>A0A499UP50_9ACTN</name>
<feature type="transmembrane region" description="Helical" evidence="2">
    <location>
        <begin position="17"/>
        <end position="38"/>
    </location>
</feature>
<keyword evidence="2" id="KW-0472">Membrane</keyword>
<sequence>MDTATKREPGELFGPRFALFADVLAVGLATAAASLPLITAPAAMSTACAVLDRRVRQDAPTTAGGYLRALRQRLRTGDLLAGAGMLAGGVLLVFNALAAGAGLPGAVVFRPALLAVAALLAVVYLRACARPSRRRAGGPRCARRRTPACAGPAPAPCCCWPSPPPPSAPGPIRRCSSSSPAPSRSPPEPRSTIYESHGVPPMTPLPRRHFLAGTAVAGGLPAVGAPGAASAASRVDKPFLALLTEAADARVAEVVDGLDAVLDQLNNLGQARPAARSLRLLTSVHVWGDAAHHHDGALIAPMTRLVDALAAAQFDDGLYDQGAVHSPPDTAFSIVDLGLVYGLLDADGHTGTRAIRATLKTILLKAGKGLSTGGVHTPNHRWKVCAALARINSFWPDARFTRRIDAWLAEGIDQSDSGQYSERSATYAPIVTNPSLLTLARLTERPRLYDHVRRNLEATLHLLEPNGEVETVHSRRQDQKTLKHLSEYWLQFRALALRERDGRFAAVAATIQRRGANQTFDETPLGDFLAEVLDHPELAAPLPKATGAPGEFTFHDRDCGLVRIAKEDTRTTVFGGTDFPDVHAISSGLSTNPTFFKWRKGAAILDSLRLSPQFFSLGHFRAEDVERTADGWRLWAEVRAGYHLPLPPQHRRPDGRYPLNDDGRFWSAMDFPHRPKEWRTLRTEVRIAEADGGWNLDVEIGESEVPFALELCFRDGGKLTGVDPVPGQKDTYQLVKGYGTYTAGDDVITFGPGNGSGPRQPAVVDSGERYSWMAGDLTPAGQRVLITGRSPLRYRLTLR</sequence>
<evidence type="ECO:0000313" key="4">
    <source>
        <dbReference type="Proteomes" id="UP000463951"/>
    </source>
</evidence>
<accession>A0A499UP50</accession>
<dbReference type="EMBL" id="AP019620">
    <property type="protein sequence ID" value="BBJ43653.1"/>
    <property type="molecule type" value="Genomic_DNA"/>
</dbReference>
<organism evidence="3 4">
    <name type="scientific">Streptomyces antimycoticus</name>
    <dbReference type="NCBI Taxonomy" id="68175"/>
    <lineage>
        <taxon>Bacteria</taxon>
        <taxon>Bacillati</taxon>
        <taxon>Actinomycetota</taxon>
        <taxon>Actinomycetes</taxon>
        <taxon>Kitasatosporales</taxon>
        <taxon>Streptomycetaceae</taxon>
        <taxon>Streptomyces</taxon>
        <taxon>Streptomyces violaceusniger group</taxon>
    </lineage>
</organism>
<feature type="transmembrane region" description="Helical" evidence="2">
    <location>
        <begin position="79"/>
        <end position="101"/>
    </location>
</feature>